<name>X1VGW2_9ZZZZ</name>
<organism evidence="1">
    <name type="scientific">marine sediment metagenome</name>
    <dbReference type="NCBI Taxonomy" id="412755"/>
    <lineage>
        <taxon>unclassified sequences</taxon>
        <taxon>metagenomes</taxon>
        <taxon>ecological metagenomes</taxon>
    </lineage>
</organism>
<feature type="non-terminal residue" evidence="1">
    <location>
        <position position="88"/>
    </location>
</feature>
<proteinExistence type="predicted"/>
<gene>
    <name evidence="1" type="ORF">S12H4_62281</name>
</gene>
<evidence type="ECO:0000313" key="1">
    <source>
        <dbReference type="EMBL" id="GAJ17542.1"/>
    </source>
</evidence>
<protein>
    <submittedName>
        <fullName evidence="1">Uncharacterized protein</fullName>
    </submittedName>
</protein>
<reference evidence="1" key="1">
    <citation type="journal article" date="2014" name="Front. Microbiol.">
        <title>High frequency of phylogenetically diverse reductive dehalogenase-homologous genes in deep subseafloor sedimentary metagenomes.</title>
        <authorList>
            <person name="Kawai M."/>
            <person name="Futagami T."/>
            <person name="Toyoda A."/>
            <person name="Takaki Y."/>
            <person name="Nishi S."/>
            <person name="Hori S."/>
            <person name="Arai W."/>
            <person name="Tsubouchi T."/>
            <person name="Morono Y."/>
            <person name="Uchiyama I."/>
            <person name="Ito T."/>
            <person name="Fujiyama A."/>
            <person name="Inagaki F."/>
            <person name="Takami H."/>
        </authorList>
    </citation>
    <scope>NUCLEOTIDE SEQUENCE</scope>
    <source>
        <strain evidence="1">Expedition CK06-06</strain>
    </source>
</reference>
<accession>X1VGW2</accession>
<dbReference type="EMBL" id="BARW01041706">
    <property type="protein sequence ID" value="GAJ17542.1"/>
    <property type="molecule type" value="Genomic_DNA"/>
</dbReference>
<dbReference type="AlphaFoldDB" id="X1VGW2"/>
<feature type="non-terminal residue" evidence="1">
    <location>
        <position position="1"/>
    </location>
</feature>
<sequence>DQFIRGLDLYDLEALRHDLLGKILTEHAGKENAIPYRELCHYYFDPRPIRIEDKLLISGMLQQARGILQENEWFLDYAPKRGWYAVKR</sequence>
<comment type="caution">
    <text evidence="1">The sequence shown here is derived from an EMBL/GenBank/DDBJ whole genome shotgun (WGS) entry which is preliminary data.</text>
</comment>